<protein>
    <submittedName>
        <fullName evidence="2">Latex clearing protein</fullName>
    </submittedName>
</protein>
<name>A0A239X9N1_9FLAO</name>
<sequence length="401" mass="47235">MQAKPTFHNSQHFQKYWNEGNGKELIVWAGKKPDIQNFKKYAHLYHEVDHLGDEAVKDTYLKLPYNEATAIVQKWTTNQISETDDAPESLKKMFLQMQHIPHWFDEDLANTGARFNMRTGTNAMIVLRDFSLMGGYDYAYLNKPLVFTGALKKGAVKRLKDTLEFWVHVTRENALKINSEAYQLIVRTRLMHSYARLTIKKKVPDWDYEKWGEPINWWDMIATYTGFSLVFMQGLKKLGIKISPEEEKGVFHLWKYVSYLLGIPEEYLPENVEQAVEQLYLWSSLQDEADEDSVQLAGALLEENLTNTIYKFQFQRKLLLRLHQSMNRFLLDPEINERLEIPKPRFVSAFPKLIIQANGLAQKYFDLKNPENYRKHVELGNKNQMKVLDDYIRHSPKDFHY</sequence>
<dbReference type="EMBL" id="LT906465">
    <property type="protein sequence ID" value="SNV42883.1"/>
    <property type="molecule type" value="Genomic_DNA"/>
</dbReference>
<evidence type="ECO:0000313" key="2">
    <source>
        <dbReference type="EMBL" id="SNV42883.1"/>
    </source>
</evidence>
<dbReference type="PANTHER" id="PTHR37539:SF1">
    <property type="entry name" value="ER-BOUND OXYGENASE MPAB_MPAB'_RUBBER OXYGENASE CATALYTIC DOMAIN-CONTAINING PROTEIN"/>
    <property type="match status" value="1"/>
</dbReference>
<dbReference type="Pfam" id="PF09995">
    <property type="entry name" value="MPAB_Lcp_cat"/>
    <property type="match status" value="1"/>
</dbReference>
<keyword evidence="3" id="KW-1185">Reference proteome</keyword>
<dbReference type="PANTHER" id="PTHR37539">
    <property type="entry name" value="SECRETED PROTEIN-RELATED"/>
    <property type="match status" value="1"/>
</dbReference>
<evidence type="ECO:0000313" key="3">
    <source>
        <dbReference type="Proteomes" id="UP000215196"/>
    </source>
</evidence>
<accession>A0A239X9N1</accession>
<dbReference type="KEGG" id="ctak:4412677_01162"/>
<evidence type="ECO:0000259" key="1">
    <source>
        <dbReference type="Pfam" id="PF09995"/>
    </source>
</evidence>
<dbReference type="InterPro" id="IPR037473">
    <property type="entry name" value="Lcp-like"/>
</dbReference>
<feature type="domain" description="ER-bound oxygenase mpaB/mpaB'/Rubber oxygenase catalytic" evidence="1">
    <location>
        <begin position="132"/>
        <end position="344"/>
    </location>
</feature>
<organism evidence="2 3">
    <name type="scientific">Chryseobacterium taklimakanense</name>
    <dbReference type="NCBI Taxonomy" id="536441"/>
    <lineage>
        <taxon>Bacteria</taxon>
        <taxon>Pseudomonadati</taxon>
        <taxon>Bacteroidota</taxon>
        <taxon>Flavobacteriia</taxon>
        <taxon>Flavobacteriales</taxon>
        <taxon>Weeksellaceae</taxon>
        <taxon>Chryseobacterium group</taxon>
        <taxon>Chryseobacterium</taxon>
    </lineage>
</organism>
<dbReference type="Proteomes" id="UP000215196">
    <property type="component" value="Chromosome 1"/>
</dbReference>
<dbReference type="InterPro" id="IPR018713">
    <property type="entry name" value="MPAB/Lcp_cat_dom"/>
</dbReference>
<dbReference type="AlphaFoldDB" id="A0A239X9N1"/>
<reference evidence="2 3" key="1">
    <citation type="submission" date="2017-06" db="EMBL/GenBank/DDBJ databases">
        <authorList>
            <consortium name="Pathogen Informatics"/>
        </authorList>
    </citation>
    <scope>NUCLEOTIDE SEQUENCE [LARGE SCALE GENOMIC DNA]</scope>
    <source>
        <strain evidence="2 3">NCTC13490</strain>
    </source>
</reference>
<dbReference type="GO" id="GO:0016491">
    <property type="term" value="F:oxidoreductase activity"/>
    <property type="evidence" value="ECO:0007669"/>
    <property type="project" value="InterPro"/>
</dbReference>
<proteinExistence type="predicted"/>
<gene>
    <name evidence="2" type="primary">lcp</name>
    <name evidence="2" type="ORF">SAMEA4412677_01162</name>
</gene>